<feature type="region of interest" description="Disordered" evidence="1">
    <location>
        <begin position="339"/>
        <end position="362"/>
    </location>
</feature>
<protein>
    <recommendedName>
        <fullName evidence="5">Mid2 domain-containing protein</fullName>
    </recommendedName>
</protein>
<sequence>MPDAFVDTGWHHCNTLEAADVWDKPTHPYQFVVITDSAGTKTIVICPVSSTARLAPTLSSHRISTEGTPHIAARNRSIKNKARSHSRRITPRSPQQSYGYSPDYDDNDTPSSSSRPTYTGYESSSRSSSNTRTHAPQGQQSIPDTSYPPFSSAASSSSRSSISPPSQRQQPPTAALDPPVHKSSVTNSEESTHPLDNSSTTSENHGTDDQPPAPLIKPSTPPPPPSSQPSTTSPQPTPTPTPAGPDLQLPSIPGITDNNNNNNPGPEAQKPFDVANLLKIGGSSVLGGGLTLVAIFFLVKYFIRRKHGKQGGEGGDAEGKNGDLEAGLGVMGVGLGGIGIGQQQPHQQQIVDDGSGSQPAGI</sequence>
<dbReference type="EMBL" id="JAFFGZ010000004">
    <property type="protein sequence ID" value="KAK4645974.1"/>
    <property type="molecule type" value="Genomic_DNA"/>
</dbReference>
<feature type="compositionally biased region" description="Basic residues" evidence="1">
    <location>
        <begin position="76"/>
        <end position="90"/>
    </location>
</feature>
<evidence type="ECO:0008006" key="5">
    <source>
        <dbReference type="Google" id="ProtNLM"/>
    </source>
</evidence>
<organism evidence="3 4">
    <name type="scientific">Podospora bellae-mahoneyi</name>
    <dbReference type="NCBI Taxonomy" id="2093777"/>
    <lineage>
        <taxon>Eukaryota</taxon>
        <taxon>Fungi</taxon>
        <taxon>Dikarya</taxon>
        <taxon>Ascomycota</taxon>
        <taxon>Pezizomycotina</taxon>
        <taxon>Sordariomycetes</taxon>
        <taxon>Sordariomycetidae</taxon>
        <taxon>Sordariales</taxon>
        <taxon>Podosporaceae</taxon>
        <taxon>Podospora</taxon>
    </lineage>
</organism>
<evidence type="ECO:0000313" key="4">
    <source>
        <dbReference type="Proteomes" id="UP001322138"/>
    </source>
</evidence>
<feature type="compositionally biased region" description="Low complexity" evidence="1">
    <location>
        <begin position="341"/>
        <end position="354"/>
    </location>
</feature>
<keyword evidence="2" id="KW-0812">Transmembrane</keyword>
<keyword evidence="2" id="KW-1133">Transmembrane helix</keyword>
<dbReference type="RefSeq" id="XP_062734950.1">
    <property type="nucleotide sequence ID" value="XM_062876358.1"/>
</dbReference>
<comment type="caution">
    <text evidence="3">The sequence shown here is derived from an EMBL/GenBank/DDBJ whole genome shotgun (WGS) entry which is preliminary data.</text>
</comment>
<evidence type="ECO:0000256" key="2">
    <source>
        <dbReference type="SAM" id="Phobius"/>
    </source>
</evidence>
<feature type="region of interest" description="Disordered" evidence="1">
    <location>
        <begin position="60"/>
        <end position="268"/>
    </location>
</feature>
<gene>
    <name evidence="3" type="ORF">QC761_206275</name>
</gene>
<evidence type="ECO:0000313" key="3">
    <source>
        <dbReference type="EMBL" id="KAK4645974.1"/>
    </source>
</evidence>
<feature type="compositionally biased region" description="Pro residues" evidence="1">
    <location>
        <begin position="211"/>
        <end position="227"/>
    </location>
</feature>
<accession>A0ABR0FS72</accession>
<dbReference type="Proteomes" id="UP001322138">
    <property type="component" value="Unassembled WGS sequence"/>
</dbReference>
<proteinExistence type="predicted"/>
<keyword evidence="4" id="KW-1185">Reference proteome</keyword>
<feature type="compositionally biased region" description="Polar residues" evidence="1">
    <location>
        <begin position="109"/>
        <end position="122"/>
    </location>
</feature>
<name>A0ABR0FS72_9PEZI</name>
<feature type="compositionally biased region" description="Polar residues" evidence="1">
    <location>
        <begin position="130"/>
        <end position="144"/>
    </location>
</feature>
<reference evidence="3 4" key="1">
    <citation type="journal article" date="2023" name="bioRxiv">
        <title>High-quality genome assemblies of four members of thePodospora anserinaspecies complex.</title>
        <authorList>
            <person name="Ament-Velasquez S.L."/>
            <person name="Vogan A.A."/>
            <person name="Wallerman O."/>
            <person name="Hartmann F."/>
            <person name="Gautier V."/>
            <person name="Silar P."/>
            <person name="Giraud T."/>
            <person name="Johannesson H."/>
        </authorList>
    </citation>
    <scope>NUCLEOTIDE SEQUENCE [LARGE SCALE GENOMIC DNA]</scope>
    <source>
        <strain evidence="3 4">CBS 112042</strain>
    </source>
</reference>
<dbReference type="GeneID" id="87895840"/>
<feature type="transmembrane region" description="Helical" evidence="2">
    <location>
        <begin position="280"/>
        <end position="303"/>
    </location>
</feature>
<feature type="compositionally biased region" description="Polar residues" evidence="1">
    <location>
        <begin position="183"/>
        <end position="204"/>
    </location>
</feature>
<keyword evidence="2" id="KW-0472">Membrane</keyword>
<feature type="compositionally biased region" description="Low complexity" evidence="1">
    <location>
        <begin position="147"/>
        <end position="172"/>
    </location>
</feature>
<evidence type="ECO:0000256" key="1">
    <source>
        <dbReference type="SAM" id="MobiDB-lite"/>
    </source>
</evidence>